<dbReference type="InterPro" id="IPR035971">
    <property type="entry name" value="CBD_sf"/>
</dbReference>
<dbReference type="Proteomes" id="UP000663879">
    <property type="component" value="Unassembled WGS sequence"/>
</dbReference>
<dbReference type="GO" id="GO:0005576">
    <property type="term" value="C:extracellular region"/>
    <property type="evidence" value="ECO:0007669"/>
    <property type="project" value="InterPro"/>
</dbReference>
<proteinExistence type="predicted"/>
<dbReference type="InterPro" id="IPR000254">
    <property type="entry name" value="CBD"/>
</dbReference>
<organism evidence="4 5">
    <name type="scientific">Brachionus calyciflorus</name>
    <dbReference type="NCBI Taxonomy" id="104777"/>
    <lineage>
        <taxon>Eukaryota</taxon>
        <taxon>Metazoa</taxon>
        <taxon>Spiralia</taxon>
        <taxon>Gnathifera</taxon>
        <taxon>Rotifera</taxon>
        <taxon>Eurotatoria</taxon>
        <taxon>Monogononta</taxon>
        <taxon>Pseudotrocha</taxon>
        <taxon>Ploima</taxon>
        <taxon>Brachionidae</taxon>
        <taxon>Brachionus</taxon>
    </lineage>
</organism>
<evidence type="ECO:0000256" key="1">
    <source>
        <dbReference type="ARBA" id="ARBA00022729"/>
    </source>
</evidence>
<keyword evidence="5" id="KW-1185">Reference proteome</keyword>
<dbReference type="SUPFAM" id="SSF57180">
    <property type="entry name" value="Cellulose-binding domain"/>
    <property type="match status" value="1"/>
</dbReference>
<dbReference type="Pfam" id="PF00734">
    <property type="entry name" value="CBM_1"/>
    <property type="match status" value="1"/>
</dbReference>
<evidence type="ECO:0000256" key="2">
    <source>
        <dbReference type="SAM" id="SignalP"/>
    </source>
</evidence>
<dbReference type="GO" id="GO:0005975">
    <property type="term" value="P:carbohydrate metabolic process"/>
    <property type="evidence" value="ECO:0007669"/>
    <property type="project" value="InterPro"/>
</dbReference>
<dbReference type="OrthoDB" id="10035502at2759"/>
<evidence type="ECO:0000313" key="4">
    <source>
        <dbReference type="EMBL" id="CAF0960062.1"/>
    </source>
</evidence>
<comment type="caution">
    <text evidence="4">The sequence shown here is derived from an EMBL/GenBank/DDBJ whole genome shotgun (WGS) entry which is preliminary data.</text>
</comment>
<dbReference type="GO" id="GO:0030248">
    <property type="term" value="F:cellulose binding"/>
    <property type="evidence" value="ECO:0007669"/>
    <property type="project" value="InterPro"/>
</dbReference>
<dbReference type="EMBL" id="CAJNOC010002960">
    <property type="protein sequence ID" value="CAF0960062.1"/>
    <property type="molecule type" value="Genomic_DNA"/>
</dbReference>
<gene>
    <name evidence="4" type="ORF">OXX778_LOCUS14399</name>
</gene>
<evidence type="ECO:0000259" key="3">
    <source>
        <dbReference type="PROSITE" id="PS51164"/>
    </source>
</evidence>
<dbReference type="AlphaFoldDB" id="A0A814DTC5"/>
<name>A0A814DTC5_9BILA</name>
<sequence>MIKYLLILSVIFLVSSAQLQGLYGQCAGVGWTGGTQCDFGLVCTFINAYFSQCLPPSVAKMVARSLLNN</sequence>
<evidence type="ECO:0000313" key="5">
    <source>
        <dbReference type="Proteomes" id="UP000663879"/>
    </source>
</evidence>
<feature type="signal peptide" evidence="2">
    <location>
        <begin position="1"/>
        <end position="17"/>
    </location>
</feature>
<dbReference type="PROSITE" id="PS51164">
    <property type="entry name" value="CBM1_2"/>
    <property type="match status" value="1"/>
</dbReference>
<accession>A0A814DTC5</accession>
<feature type="chain" id="PRO_5032351691" description="CBM1 domain-containing protein" evidence="2">
    <location>
        <begin position="18"/>
        <end position="69"/>
    </location>
</feature>
<dbReference type="SMART" id="SM00236">
    <property type="entry name" value="fCBD"/>
    <property type="match status" value="1"/>
</dbReference>
<keyword evidence="1 2" id="KW-0732">Signal</keyword>
<reference evidence="4" key="1">
    <citation type="submission" date="2021-02" db="EMBL/GenBank/DDBJ databases">
        <authorList>
            <person name="Nowell W R."/>
        </authorList>
    </citation>
    <scope>NUCLEOTIDE SEQUENCE</scope>
    <source>
        <strain evidence="4">Ploen Becks lab</strain>
    </source>
</reference>
<feature type="domain" description="CBM1" evidence="3">
    <location>
        <begin position="18"/>
        <end position="54"/>
    </location>
</feature>
<protein>
    <recommendedName>
        <fullName evidence="3">CBM1 domain-containing protein</fullName>
    </recommendedName>
</protein>